<dbReference type="Gene3D" id="3.40.50.2300">
    <property type="match status" value="2"/>
</dbReference>
<keyword evidence="2" id="KW-0813">Transport</keyword>
<feature type="domain" description="Leucine-binding protein" evidence="5">
    <location>
        <begin position="46"/>
        <end position="388"/>
    </location>
</feature>
<evidence type="ECO:0000256" key="4">
    <source>
        <dbReference type="ARBA" id="ARBA00022970"/>
    </source>
</evidence>
<dbReference type="SUPFAM" id="SSF53822">
    <property type="entry name" value="Periplasmic binding protein-like I"/>
    <property type="match status" value="1"/>
</dbReference>
<proteinExistence type="inferred from homology"/>
<evidence type="ECO:0000256" key="2">
    <source>
        <dbReference type="ARBA" id="ARBA00022448"/>
    </source>
</evidence>
<evidence type="ECO:0000256" key="3">
    <source>
        <dbReference type="ARBA" id="ARBA00022729"/>
    </source>
</evidence>
<keyword evidence="4" id="KW-0029">Amino-acid transport</keyword>
<dbReference type="InterPro" id="IPR000709">
    <property type="entry name" value="Leu_Ile_Val-bd"/>
</dbReference>
<keyword evidence="3" id="KW-0732">Signal</keyword>
<dbReference type="CDD" id="cd06347">
    <property type="entry name" value="PBP1_ABC_LivK_ligand_binding-like"/>
    <property type="match status" value="1"/>
</dbReference>
<dbReference type="InterPro" id="IPR028081">
    <property type="entry name" value="Leu-bd"/>
</dbReference>
<dbReference type="PRINTS" id="PR00337">
    <property type="entry name" value="LEUILEVALBP"/>
</dbReference>
<gene>
    <name evidence="6" type="ORF">LZC95_41460</name>
</gene>
<dbReference type="EMBL" id="CP089982">
    <property type="protein sequence ID" value="WXA92905.1"/>
    <property type="molecule type" value="Genomic_DNA"/>
</dbReference>
<keyword evidence="7" id="KW-1185">Reference proteome</keyword>
<reference evidence="6 7" key="1">
    <citation type="submission" date="2021-12" db="EMBL/GenBank/DDBJ databases">
        <title>Discovery of the Pendulisporaceae a myxobacterial family with distinct sporulation behavior and unique specialized metabolism.</title>
        <authorList>
            <person name="Garcia R."/>
            <person name="Popoff A."/>
            <person name="Bader C.D."/>
            <person name="Loehr J."/>
            <person name="Walesch S."/>
            <person name="Walt C."/>
            <person name="Boldt J."/>
            <person name="Bunk B."/>
            <person name="Haeckl F.J.F.P.J."/>
            <person name="Gunesch A.P."/>
            <person name="Birkelbach J."/>
            <person name="Nuebel U."/>
            <person name="Pietschmann T."/>
            <person name="Bach T."/>
            <person name="Mueller R."/>
        </authorList>
    </citation>
    <scope>NUCLEOTIDE SEQUENCE [LARGE SCALE GENOMIC DNA]</scope>
    <source>
        <strain evidence="6 7">MSr12523</strain>
    </source>
</reference>
<dbReference type="Proteomes" id="UP001379533">
    <property type="component" value="Chromosome"/>
</dbReference>
<comment type="similarity">
    <text evidence="1">Belongs to the leucine-binding protein family.</text>
</comment>
<evidence type="ECO:0000313" key="7">
    <source>
        <dbReference type="Proteomes" id="UP001379533"/>
    </source>
</evidence>
<dbReference type="PANTHER" id="PTHR30483:SF6">
    <property type="entry name" value="PERIPLASMIC BINDING PROTEIN OF ABC TRANSPORTER FOR NATURAL AMINO ACIDS"/>
    <property type="match status" value="1"/>
</dbReference>
<evidence type="ECO:0000259" key="5">
    <source>
        <dbReference type="Pfam" id="PF13458"/>
    </source>
</evidence>
<organism evidence="6 7">
    <name type="scientific">Pendulispora brunnea</name>
    <dbReference type="NCBI Taxonomy" id="2905690"/>
    <lineage>
        <taxon>Bacteria</taxon>
        <taxon>Pseudomonadati</taxon>
        <taxon>Myxococcota</taxon>
        <taxon>Myxococcia</taxon>
        <taxon>Myxococcales</taxon>
        <taxon>Sorangiineae</taxon>
        <taxon>Pendulisporaceae</taxon>
        <taxon>Pendulispora</taxon>
    </lineage>
</organism>
<dbReference type="InterPro" id="IPR028082">
    <property type="entry name" value="Peripla_BP_I"/>
</dbReference>
<dbReference type="InterPro" id="IPR051010">
    <property type="entry name" value="BCAA_transport"/>
</dbReference>
<protein>
    <submittedName>
        <fullName evidence="6">ABC transporter substrate-binding protein</fullName>
    </submittedName>
</protein>
<dbReference type="PROSITE" id="PS51257">
    <property type="entry name" value="PROKAR_LIPOPROTEIN"/>
    <property type="match status" value="1"/>
</dbReference>
<evidence type="ECO:0000256" key="1">
    <source>
        <dbReference type="ARBA" id="ARBA00010062"/>
    </source>
</evidence>
<dbReference type="RefSeq" id="WP_394843504.1">
    <property type="nucleotide sequence ID" value="NZ_CP089982.1"/>
</dbReference>
<sequence length="398" mass="42923">MRNARFYVLAALTIAAFGCREKKQQVDVGAKSEAPTTGAATTGDTVWIGHIGSLSGNDAVFGQSTDNGTKLAVEEQNKKNGIKGKKVMLKTLDDQGKPEEAAVAATRLITQDKVSVLLGEVASTRSLAMASIADSNHIPMVSSGSTNPRVTKDGDKTRPYVFRICFLDNFAGTVMAKFVTENLKLTKVAILRDVGNDYSMGLAQFFRETFQKRGGEIVAEQSFKSGEQDFKAQLTAIKGKNPELIYVPGYYAEVSLIARQARELGMKQPLAGGDGWDSAKLYEVAKGALDGSYFSTHYSGDDPSPTVQDFITRYKAIYNTPPDTLAVLGYDAAKVAMDAMDRATELSGPAIRDALEKTKDFKGVSGNVTIDADHNPIKSAVIMTIEQNKAKYTATVQP</sequence>
<name>A0ABZ2K5R4_9BACT</name>
<dbReference type="PANTHER" id="PTHR30483">
    <property type="entry name" value="LEUCINE-SPECIFIC-BINDING PROTEIN"/>
    <property type="match status" value="1"/>
</dbReference>
<dbReference type="Pfam" id="PF13458">
    <property type="entry name" value="Peripla_BP_6"/>
    <property type="match status" value="1"/>
</dbReference>
<accession>A0ABZ2K5R4</accession>
<evidence type="ECO:0000313" key="6">
    <source>
        <dbReference type="EMBL" id="WXA92905.1"/>
    </source>
</evidence>